<protein>
    <submittedName>
        <fullName evidence="1">Uncharacterized protein</fullName>
    </submittedName>
</protein>
<dbReference type="HOGENOM" id="CLU_2800880_0_0_1"/>
<dbReference type="Proteomes" id="UP000007174">
    <property type="component" value="Unassembled WGS sequence"/>
</dbReference>
<evidence type="ECO:0000313" key="1">
    <source>
        <dbReference type="EMBL" id="CCF39922.1"/>
    </source>
</evidence>
<accession>H1VI69</accession>
<reference evidence="2" key="1">
    <citation type="journal article" date="2012" name="Nat. Genet.">
        <title>Lifestyle transitions in plant pathogenic Colletotrichum fungi deciphered by genome and transcriptome analyses.</title>
        <authorList>
            <person name="O'Connell R.J."/>
            <person name="Thon M.R."/>
            <person name="Hacquard S."/>
            <person name="Amyotte S.G."/>
            <person name="Kleemann J."/>
            <person name="Torres M.F."/>
            <person name="Damm U."/>
            <person name="Buiate E.A."/>
            <person name="Epstein L."/>
            <person name="Alkan N."/>
            <person name="Altmueller J."/>
            <person name="Alvarado-Balderrama L."/>
            <person name="Bauser C.A."/>
            <person name="Becker C."/>
            <person name="Birren B.W."/>
            <person name="Chen Z."/>
            <person name="Choi J."/>
            <person name="Crouch J.A."/>
            <person name="Duvick J.P."/>
            <person name="Farman M.A."/>
            <person name="Gan P."/>
            <person name="Heiman D."/>
            <person name="Henrissat B."/>
            <person name="Howard R.J."/>
            <person name="Kabbage M."/>
            <person name="Koch C."/>
            <person name="Kracher B."/>
            <person name="Kubo Y."/>
            <person name="Law A.D."/>
            <person name="Lebrun M.-H."/>
            <person name="Lee Y.-H."/>
            <person name="Miyara I."/>
            <person name="Moore N."/>
            <person name="Neumann U."/>
            <person name="Nordstroem K."/>
            <person name="Panaccione D.G."/>
            <person name="Panstruga R."/>
            <person name="Place M."/>
            <person name="Proctor R.H."/>
            <person name="Prusky D."/>
            <person name="Rech G."/>
            <person name="Reinhardt R."/>
            <person name="Rollins J.A."/>
            <person name="Rounsley S."/>
            <person name="Schardl C.L."/>
            <person name="Schwartz D.C."/>
            <person name="Shenoy N."/>
            <person name="Shirasu K."/>
            <person name="Sikhakolli U.R."/>
            <person name="Stueber K."/>
            <person name="Sukno S.A."/>
            <person name="Sweigard J.A."/>
            <person name="Takano Y."/>
            <person name="Takahara H."/>
            <person name="Trail F."/>
            <person name="van der Does H.C."/>
            <person name="Voll L.M."/>
            <person name="Will I."/>
            <person name="Young S."/>
            <person name="Zeng Q."/>
            <person name="Zhang J."/>
            <person name="Zhou S."/>
            <person name="Dickman M.B."/>
            <person name="Schulze-Lefert P."/>
            <person name="Ver Loren van Themaat E."/>
            <person name="Ma L.-J."/>
            <person name="Vaillancourt L.J."/>
        </authorList>
    </citation>
    <scope>NUCLEOTIDE SEQUENCE [LARGE SCALE GENOMIC DNA]</scope>
    <source>
        <strain evidence="2">IMI 349063</strain>
    </source>
</reference>
<sequence length="68" mass="7501">QDSDVLRAPSLIEKTVFVKGKEDTAKSSKSSPRMIPNLDVSVIVVATCISRDRSERVVSVLVLLWQDS</sequence>
<dbReference type="AlphaFoldDB" id="H1VI69"/>
<organism evidence="1 2">
    <name type="scientific">Colletotrichum higginsianum (strain IMI 349063)</name>
    <name type="common">Crucifer anthracnose fungus</name>
    <dbReference type="NCBI Taxonomy" id="759273"/>
    <lineage>
        <taxon>Eukaryota</taxon>
        <taxon>Fungi</taxon>
        <taxon>Dikarya</taxon>
        <taxon>Ascomycota</taxon>
        <taxon>Pezizomycotina</taxon>
        <taxon>Sordariomycetes</taxon>
        <taxon>Hypocreomycetidae</taxon>
        <taxon>Glomerellales</taxon>
        <taxon>Glomerellaceae</taxon>
        <taxon>Colletotrichum</taxon>
        <taxon>Colletotrichum destructivum species complex</taxon>
    </lineage>
</organism>
<gene>
    <name evidence="1" type="ORF">CH063_10629</name>
</gene>
<name>H1VI69_COLHI</name>
<proteinExistence type="predicted"/>
<dbReference type="EMBL" id="CACQ02003776">
    <property type="protein sequence ID" value="CCF39922.1"/>
    <property type="molecule type" value="Genomic_DNA"/>
</dbReference>
<feature type="non-terminal residue" evidence="1">
    <location>
        <position position="68"/>
    </location>
</feature>
<evidence type="ECO:0000313" key="2">
    <source>
        <dbReference type="Proteomes" id="UP000007174"/>
    </source>
</evidence>